<protein>
    <submittedName>
        <fullName evidence="6">Chromosome segregation and condensation protein, ScpB</fullName>
    </submittedName>
</protein>
<dbReference type="HOGENOM" id="CLU_045647_5_1_12"/>
<dbReference type="PANTHER" id="PTHR34298:SF2">
    <property type="entry name" value="SEGREGATION AND CONDENSATION PROTEIN B"/>
    <property type="match status" value="1"/>
</dbReference>
<dbReference type="SUPFAM" id="SSF46785">
    <property type="entry name" value="Winged helix' DNA-binding domain"/>
    <property type="match status" value="2"/>
</dbReference>
<evidence type="ECO:0000256" key="3">
    <source>
        <dbReference type="ARBA" id="ARBA00022829"/>
    </source>
</evidence>
<dbReference type="GO" id="GO:0051301">
    <property type="term" value="P:cell division"/>
    <property type="evidence" value="ECO:0007669"/>
    <property type="project" value="UniProtKB-KW"/>
</dbReference>
<evidence type="ECO:0000313" key="6">
    <source>
        <dbReference type="EMBL" id="EHQ06711.1"/>
    </source>
</evidence>
<proteinExistence type="predicted"/>
<dbReference type="EMBL" id="JH597773">
    <property type="protein sequence ID" value="EHQ06711.1"/>
    <property type="molecule type" value="Genomic_DNA"/>
</dbReference>
<gene>
    <name evidence="6" type="ORF">Lepil_2030</name>
</gene>
<dbReference type="GO" id="GO:0051304">
    <property type="term" value="P:chromosome separation"/>
    <property type="evidence" value="ECO:0007669"/>
    <property type="project" value="InterPro"/>
</dbReference>
<dbReference type="Proteomes" id="UP000005737">
    <property type="component" value="Unassembled WGS sequence"/>
</dbReference>
<feature type="region of interest" description="Disordered" evidence="5">
    <location>
        <begin position="1"/>
        <end position="55"/>
    </location>
</feature>
<keyword evidence="3" id="KW-0159">Chromosome partition</keyword>
<evidence type="ECO:0000256" key="4">
    <source>
        <dbReference type="ARBA" id="ARBA00023306"/>
    </source>
</evidence>
<keyword evidence="2" id="KW-0132">Cell division</keyword>
<keyword evidence="7" id="KW-1185">Reference proteome</keyword>
<sequence>MKKKQVESEKLLPSDESQIHEATEKAVQLAEREVEEHESEDQLEIPIQSDSDAGLPSHRELTAEEMDFYRGLIEAVLFVSPEPISVTALARQCNLDRTNTRILVDSLVDDYTERGGGITLREVAGGYRFLTSEAYSGALSGVFADRRPERLSRSVIETLAIVAYRQPITLPEIEEVRGVNSRAMIATLLQKKLVKPQGYRPVPGRPTLYVTTRQFLMRFHLNTLADLPPLRDLKELPFGDADRIDDISLD</sequence>
<organism evidence="6 7">
    <name type="scientific">Leptonema illini DSM 21528</name>
    <dbReference type="NCBI Taxonomy" id="929563"/>
    <lineage>
        <taxon>Bacteria</taxon>
        <taxon>Pseudomonadati</taxon>
        <taxon>Spirochaetota</taxon>
        <taxon>Spirochaetia</taxon>
        <taxon>Leptospirales</taxon>
        <taxon>Leptospiraceae</taxon>
        <taxon>Leptonema</taxon>
    </lineage>
</organism>
<evidence type="ECO:0000256" key="2">
    <source>
        <dbReference type="ARBA" id="ARBA00022618"/>
    </source>
</evidence>
<dbReference type="InterPro" id="IPR036388">
    <property type="entry name" value="WH-like_DNA-bd_sf"/>
</dbReference>
<evidence type="ECO:0000256" key="1">
    <source>
        <dbReference type="ARBA" id="ARBA00022490"/>
    </source>
</evidence>
<name>H2CF83_9LEPT</name>
<dbReference type="InterPro" id="IPR036390">
    <property type="entry name" value="WH_DNA-bd_sf"/>
</dbReference>
<dbReference type="Gene3D" id="1.10.10.10">
    <property type="entry name" value="Winged helix-like DNA-binding domain superfamily/Winged helix DNA-binding domain"/>
    <property type="match status" value="2"/>
</dbReference>
<evidence type="ECO:0000256" key="5">
    <source>
        <dbReference type="SAM" id="MobiDB-lite"/>
    </source>
</evidence>
<dbReference type="STRING" id="183.GCA_002009735_03466"/>
<keyword evidence="1" id="KW-0963">Cytoplasm</keyword>
<dbReference type="InterPro" id="IPR005234">
    <property type="entry name" value="ScpB_csome_segregation"/>
</dbReference>
<dbReference type="NCBIfam" id="TIGR00281">
    <property type="entry name" value="SMC-Scp complex subunit ScpB"/>
    <property type="match status" value="1"/>
</dbReference>
<reference evidence="6 7" key="1">
    <citation type="submission" date="2011-10" db="EMBL/GenBank/DDBJ databases">
        <title>The Improved High-Quality Draft genome of Leptonema illini DSM 21528.</title>
        <authorList>
            <consortium name="US DOE Joint Genome Institute (JGI-PGF)"/>
            <person name="Lucas S."/>
            <person name="Copeland A."/>
            <person name="Lapidus A."/>
            <person name="Glavina del Rio T."/>
            <person name="Dalin E."/>
            <person name="Tice H."/>
            <person name="Bruce D."/>
            <person name="Goodwin L."/>
            <person name="Pitluck S."/>
            <person name="Peters L."/>
            <person name="Mikhailova N."/>
            <person name="Held B."/>
            <person name="Kyrpides N."/>
            <person name="Mavromatis K."/>
            <person name="Ivanova N."/>
            <person name="Markowitz V."/>
            <person name="Cheng J.-F."/>
            <person name="Hugenholtz P."/>
            <person name="Woyke T."/>
            <person name="Wu D."/>
            <person name="Gronow S."/>
            <person name="Wellnitz S."/>
            <person name="Brambilla E.-M."/>
            <person name="Klenk H.-P."/>
            <person name="Eisen J.A."/>
        </authorList>
    </citation>
    <scope>NUCLEOTIDE SEQUENCE [LARGE SCALE GENOMIC DNA]</scope>
    <source>
        <strain evidence="6 7">DSM 21528</strain>
    </source>
</reference>
<evidence type="ECO:0000313" key="7">
    <source>
        <dbReference type="Proteomes" id="UP000005737"/>
    </source>
</evidence>
<accession>H2CF83</accession>
<dbReference type="AlphaFoldDB" id="H2CF83"/>
<dbReference type="Pfam" id="PF04079">
    <property type="entry name" value="SMC_ScpB"/>
    <property type="match status" value="1"/>
</dbReference>
<keyword evidence="4" id="KW-0131">Cell cycle</keyword>
<dbReference type="PANTHER" id="PTHR34298">
    <property type="entry name" value="SEGREGATION AND CONDENSATION PROTEIN B"/>
    <property type="match status" value="1"/>
</dbReference>
<feature type="compositionally biased region" description="Basic and acidic residues" evidence="5">
    <location>
        <begin position="1"/>
        <end position="35"/>
    </location>
</feature>